<protein>
    <submittedName>
        <fullName evidence="1">V-type ATP synthase subunit I</fullName>
    </submittedName>
</protein>
<gene>
    <name evidence="1" type="primary">atpI_1</name>
    <name evidence="1" type="ORF">CM83_104813</name>
</gene>
<organism evidence="1">
    <name type="scientific">Lygus hesperus</name>
    <name type="common">Western plant bug</name>
    <dbReference type="NCBI Taxonomy" id="30085"/>
    <lineage>
        <taxon>Eukaryota</taxon>
        <taxon>Metazoa</taxon>
        <taxon>Ecdysozoa</taxon>
        <taxon>Arthropoda</taxon>
        <taxon>Hexapoda</taxon>
        <taxon>Insecta</taxon>
        <taxon>Pterygota</taxon>
        <taxon>Neoptera</taxon>
        <taxon>Paraneoptera</taxon>
        <taxon>Hemiptera</taxon>
        <taxon>Heteroptera</taxon>
        <taxon>Panheteroptera</taxon>
        <taxon>Cimicomorpha</taxon>
        <taxon>Miridae</taxon>
        <taxon>Mirini</taxon>
        <taxon>Lygus</taxon>
    </lineage>
</organism>
<name>A0A0A9W2M9_LYGHE</name>
<proteinExistence type="predicted"/>
<evidence type="ECO:0000313" key="1">
    <source>
        <dbReference type="EMBL" id="JAG02074.1"/>
    </source>
</evidence>
<feature type="non-terminal residue" evidence="1">
    <location>
        <position position="114"/>
    </location>
</feature>
<reference evidence="1" key="1">
    <citation type="journal article" date="2014" name="PLoS ONE">
        <title>Transcriptome-Based Identification of ABC Transporters in the Western Tarnished Plant Bug Lygus hesperus.</title>
        <authorList>
            <person name="Hull J.J."/>
            <person name="Chaney K."/>
            <person name="Geib S.M."/>
            <person name="Fabrick J.A."/>
            <person name="Brent C.S."/>
            <person name="Walsh D."/>
            <person name="Lavine L.C."/>
        </authorList>
    </citation>
    <scope>NUCLEOTIDE SEQUENCE</scope>
</reference>
<dbReference type="EMBL" id="GBHO01041530">
    <property type="protein sequence ID" value="JAG02074.1"/>
    <property type="molecule type" value="Transcribed_RNA"/>
</dbReference>
<accession>A0A0A9W2M9</accession>
<sequence>SSINPLRFPNLIRNMLSRAVHGTNLTTHEQYFKPLHPAQDSSIGAPLPVTQRTKVKSTKLDENRKTFFVPNNSFFEMERLRLLGEQLALNSDVYEQVVNEEITKKDSSSTMYPR</sequence>
<dbReference type="AlphaFoldDB" id="A0A0A9W2M9"/>
<feature type="non-terminal residue" evidence="1">
    <location>
        <position position="1"/>
    </location>
</feature>
<reference evidence="1" key="2">
    <citation type="submission" date="2014-07" db="EMBL/GenBank/DDBJ databases">
        <authorList>
            <person name="Hull J."/>
        </authorList>
    </citation>
    <scope>NUCLEOTIDE SEQUENCE</scope>
</reference>